<dbReference type="InterPro" id="IPR001680">
    <property type="entry name" value="WD40_rpt"/>
</dbReference>
<evidence type="ECO:0000313" key="3">
    <source>
        <dbReference type="Proteomes" id="UP000050790"/>
    </source>
</evidence>
<organism evidence="3 4">
    <name type="scientific">Schistosoma margrebowiei</name>
    <dbReference type="NCBI Taxonomy" id="48269"/>
    <lineage>
        <taxon>Eukaryota</taxon>
        <taxon>Metazoa</taxon>
        <taxon>Spiralia</taxon>
        <taxon>Lophotrochozoa</taxon>
        <taxon>Platyhelminthes</taxon>
        <taxon>Trematoda</taxon>
        <taxon>Digenea</taxon>
        <taxon>Strigeidida</taxon>
        <taxon>Schistosomatoidea</taxon>
        <taxon>Schistosomatidae</taxon>
        <taxon>Schistosoma</taxon>
    </lineage>
</organism>
<evidence type="ECO:0000259" key="2">
    <source>
        <dbReference type="Pfam" id="PF23411"/>
    </source>
</evidence>
<dbReference type="GO" id="GO:0006623">
    <property type="term" value="P:protein targeting to vacuole"/>
    <property type="evidence" value="ECO:0007669"/>
    <property type="project" value="InterPro"/>
</dbReference>
<dbReference type="AlphaFoldDB" id="A0AA84ZHM6"/>
<reference evidence="4" key="1">
    <citation type="submission" date="2023-11" db="UniProtKB">
        <authorList>
            <consortium name="WormBaseParasite"/>
        </authorList>
    </citation>
    <scope>IDENTIFICATION</scope>
</reference>
<dbReference type="SUPFAM" id="SSF50978">
    <property type="entry name" value="WD40 repeat-like"/>
    <property type="match status" value="1"/>
</dbReference>
<dbReference type="GO" id="GO:0005770">
    <property type="term" value="C:late endosome"/>
    <property type="evidence" value="ECO:0007669"/>
    <property type="project" value="TreeGrafter"/>
</dbReference>
<dbReference type="Gene3D" id="2.130.10.10">
    <property type="entry name" value="YVTN repeat-like/Quinoprotein amine dehydrogenase"/>
    <property type="match status" value="1"/>
</dbReference>
<accession>A0AA84ZHM6</accession>
<dbReference type="GO" id="GO:0030897">
    <property type="term" value="C:HOPS complex"/>
    <property type="evidence" value="ECO:0007669"/>
    <property type="project" value="TreeGrafter"/>
</dbReference>
<dbReference type="PANTHER" id="PTHR12616">
    <property type="entry name" value="VACUOLAR PROTEIN SORTING VPS41"/>
    <property type="match status" value="1"/>
</dbReference>
<keyword evidence="1" id="KW-0853">WD repeat</keyword>
<sequence>MMSNTFEVAELAEEFDEDKSFEAVEPCLKFKSIEHGLCDITSIDSITCVAVHGKFIAVGTQLGRIHLLDHSGFPVENGFYGVHTGPVNAISISEQGYFIASCGEDGLLVIYNLSSILPNQVSNFQYPIKAVAIAPDFEKSNNLVVGFNKIYLLSKGMFTKAKHDELAKVHGLVRTIKWHCEIILWADDKCICVYDIRDHRPITFIQFTNPNDEINNLPTMCSLCWCTENCFLISRGHSIRICQISDRTSNSDHSLHSSNSSLTHQSSQSLSSVECRIGLPSRYVEIVHQINMNNSIIIHSVSRHQTCILLLFNVINDLSKSNYEISVLDIDLDSISNNSISSNQQYKEIYHKSLSMKSTASSYIVGLVSVPHENTHYIFSRKELFCAQELTLDDRIDWFLENSLFSKGLEAAQEHPRLLTRHTVQSIGITYIDHLLSERHFIEAGILCAQVLSTKEAWEEQVRKFLNIDHLEAIVPYLPVSGEEKSVKLNSSTYELILTDYMKRMPIQFAQLLTEWCKLGVVDISENFLQTLLNRIEQYSSLSESVDLTKLDTDVQALYRGLAIIYEQMGSFERAINILVRLRDPEVFTLVKCNIAKLKDRRLVDILKDHLIYFMELNTTKAINMLMDHIDQVSIDYVVNQLNSDSMLLYQFLDSVYYRYPQIIGPYLTLLMSLYIKFCRSKLLPLLKSTDRYPLSEALSLCERAKLVPETVYLLTRVGRRHDALQLIMTRGGEDSSLGESTTPEQRQAIAAAKSIEYCREEDGIHAKNRRPFHRHRSMNNSNCSKDCDEDEGDENAGELWQQVILFAADKPAFICALLQNAGCEGLDSRLLLRKISPDMTIPGLRDAIVKLMHDYKIQLELQQSCSRILSSDMHQLFLRVIKMQMKGIRVNSSAWSSTGCTVCLQPILNNNGQSWRSTNQLKCDVNSQSNEENHRSWAIFNCSHICHGDCLSNGETKCPSCSKSRII</sequence>
<feature type="domain" description="Vps41 beta-propeller" evidence="2">
    <location>
        <begin position="28"/>
        <end position="389"/>
    </location>
</feature>
<dbReference type="InterPro" id="IPR015943">
    <property type="entry name" value="WD40/YVTN_repeat-like_dom_sf"/>
</dbReference>
<dbReference type="WBParaSite" id="SMRG1_31550.3">
    <property type="protein sequence ID" value="SMRG1_31550.3"/>
    <property type="gene ID" value="SMRG1_31550"/>
</dbReference>
<dbReference type="Pfam" id="PF23411">
    <property type="entry name" value="Beta-prop_Vps41"/>
    <property type="match status" value="1"/>
</dbReference>
<dbReference type="SMART" id="SM00320">
    <property type="entry name" value="WD40"/>
    <property type="match status" value="2"/>
</dbReference>
<evidence type="ECO:0000256" key="1">
    <source>
        <dbReference type="PROSITE-ProRule" id="PRU00221"/>
    </source>
</evidence>
<dbReference type="PANTHER" id="PTHR12616:SF1">
    <property type="entry name" value="VACUOLAR PROTEIN SORTING-ASSOCIATED PROTEIN 41 HOMOLOG"/>
    <property type="match status" value="1"/>
</dbReference>
<name>A0AA84ZHM6_9TREM</name>
<dbReference type="GO" id="GO:0034058">
    <property type="term" value="P:endosomal vesicle fusion"/>
    <property type="evidence" value="ECO:0007669"/>
    <property type="project" value="TreeGrafter"/>
</dbReference>
<dbReference type="InterPro" id="IPR057780">
    <property type="entry name" value="Beta-prop_Vps41"/>
</dbReference>
<dbReference type="InterPro" id="IPR036322">
    <property type="entry name" value="WD40_repeat_dom_sf"/>
</dbReference>
<dbReference type="InterPro" id="IPR016024">
    <property type="entry name" value="ARM-type_fold"/>
</dbReference>
<evidence type="ECO:0000313" key="4">
    <source>
        <dbReference type="WBParaSite" id="SMRG1_31550.3"/>
    </source>
</evidence>
<protein>
    <submittedName>
        <fullName evidence="4">RING-type domain-containing protein</fullName>
    </submittedName>
</protein>
<proteinExistence type="predicted"/>
<feature type="repeat" description="WD" evidence="1">
    <location>
        <begin position="80"/>
        <end position="115"/>
    </location>
</feature>
<dbReference type="Pfam" id="PF23556">
    <property type="entry name" value="TPR_Vps41"/>
    <property type="match status" value="1"/>
</dbReference>
<dbReference type="SUPFAM" id="SSF48371">
    <property type="entry name" value="ARM repeat"/>
    <property type="match status" value="1"/>
</dbReference>
<dbReference type="Proteomes" id="UP000050790">
    <property type="component" value="Unassembled WGS sequence"/>
</dbReference>
<dbReference type="GO" id="GO:0016236">
    <property type="term" value="P:macroautophagy"/>
    <property type="evidence" value="ECO:0007669"/>
    <property type="project" value="TreeGrafter"/>
</dbReference>
<dbReference type="GO" id="GO:0009267">
    <property type="term" value="P:cellular response to starvation"/>
    <property type="evidence" value="ECO:0007669"/>
    <property type="project" value="TreeGrafter"/>
</dbReference>
<dbReference type="InterPro" id="IPR045111">
    <property type="entry name" value="Vps41/Vps8"/>
</dbReference>
<dbReference type="PROSITE" id="PS50082">
    <property type="entry name" value="WD_REPEATS_2"/>
    <property type="match status" value="1"/>
</dbReference>